<dbReference type="OrthoDB" id="2112831at2"/>
<dbReference type="AlphaFoldDB" id="A0A2U1K532"/>
<keyword evidence="2" id="KW-1185">Reference proteome</keyword>
<evidence type="ECO:0000313" key="2">
    <source>
        <dbReference type="Proteomes" id="UP000245998"/>
    </source>
</evidence>
<name>A0A2U1K532_9BACI</name>
<dbReference type="Proteomes" id="UP000245998">
    <property type="component" value="Unassembled WGS sequence"/>
</dbReference>
<proteinExistence type="predicted"/>
<dbReference type="InterPro" id="IPR045527">
    <property type="entry name" value="DUF6470"/>
</dbReference>
<sequence length="187" mass="21402">MNIPQIRMESKFARIGIAHEPPVQEMEQPKAELSIQQPPAELTIERIPGKLTIDQVQAWEEMNLKSPFRLTEEFAQTGYHDWLNGMGRIAEQGDELMRIENGGNPIADQAKENSENPLYEFNIGWIPSPFSVKINYTPGKIEIQSKVNKPIIEANPNKPVHRYRPGKVNIYVERLNSLAIDFVNRKV</sequence>
<evidence type="ECO:0000313" key="1">
    <source>
        <dbReference type="EMBL" id="PWA12626.1"/>
    </source>
</evidence>
<reference evidence="1 2" key="1">
    <citation type="submission" date="2018-04" db="EMBL/GenBank/DDBJ databases">
        <title>Camelliibacillus theae gen. nov., sp. nov., isolated from Pu'er tea.</title>
        <authorList>
            <person name="Niu L."/>
        </authorList>
    </citation>
    <scope>NUCLEOTIDE SEQUENCE [LARGE SCALE GENOMIC DNA]</scope>
    <source>
        <strain evidence="1 2">T8</strain>
    </source>
</reference>
<accession>A0A2U1K532</accession>
<evidence type="ECO:0008006" key="3">
    <source>
        <dbReference type="Google" id="ProtNLM"/>
    </source>
</evidence>
<dbReference type="EMBL" id="QCZG01000007">
    <property type="protein sequence ID" value="PWA12626.1"/>
    <property type="molecule type" value="Genomic_DNA"/>
</dbReference>
<protein>
    <recommendedName>
        <fullName evidence="3">YviE</fullName>
    </recommendedName>
</protein>
<dbReference type="Pfam" id="PF20074">
    <property type="entry name" value="DUF6470"/>
    <property type="match status" value="1"/>
</dbReference>
<dbReference type="RefSeq" id="WP_116553830.1">
    <property type="nucleotide sequence ID" value="NZ_QCZG01000007.1"/>
</dbReference>
<gene>
    <name evidence="1" type="ORF">DCC39_05230</name>
</gene>
<organism evidence="1 2">
    <name type="scientific">Pueribacillus theae</name>
    <dbReference type="NCBI Taxonomy" id="2171751"/>
    <lineage>
        <taxon>Bacteria</taxon>
        <taxon>Bacillati</taxon>
        <taxon>Bacillota</taxon>
        <taxon>Bacilli</taxon>
        <taxon>Bacillales</taxon>
        <taxon>Bacillaceae</taxon>
        <taxon>Pueribacillus</taxon>
    </lineage>
</organism>
<comment type="caution">
    <text evidence="1">The sequence shown here is derived from an EMBL/GenBank/DDBJ whole genome shotgun (WGS) entry which is preliminary data.</text>
</comment>